<dbReference type="AlphaFoldDB" id="A0A5B8VSR8"/>
<organism evidence="2 3">
    <name type="scientific">Mucilaginibacter ginsenosidivorax</name>
    <dbReference type="NCBI Taxonomy" id="862126"/>
    <lineage>
        <taxon>Bacteria</taxon>
        <taxon>Pseudomonadati</taxon>
        <taxon>Bacteroidota</taxon>
        <taxon>Sphingobacteriia</taxon>
        <taxon>Sphingobacteriales</taxon>
        <taxon>Sphingobacteriaceae</taxon>
        <taxon>Mucilaginibacter</taxon>
    </lineage>
</organism>
<evidence type="ECO:0000313" key="3">
    <source>
        <dbReference type="Proteomes" id="UP000321362"/>
    </source>
</evidence>
<feature type="transmembrane region" description="Helical" evidence="1">
    <location>
        <begin position="146"/>
        <end position="167"/>
    </location>
</feature>
<keyword evidence="3" id="KW-1185">Reference proteome</keyword>
<keyword evidence="1" id="KW-1133">Transmembrane helix</keyword>
<accession>A0A5B8VSR8</accession>
<keyword evidence="1" id="KW-0472">Membrane</keyword>
<evidence type="ECO:0000313" key="2">
    <source>
        <dbReference type="EMBL" id="QEC74480.1"/>
    </source>
</evidence>
<dbReference type="EMBL" id="CP042437">
    <property type="protein sequence ID" value="QEC74480.1"/>
    <property type="molecule type" value="Genomic_DNA"/>
</dbReference>
<reference evidence="2 3" key="1">
    <citation type="journal article" date="2013" name="J. Microbiol.">
        <title>Mucilaginibacter ginsenosidivorax sp. nov., with ginsenoside converting activity isolated from sediment.</title>
        <authorList>
            <person name="Kim J.K."/>
            <person name="Choi T.E."/>
            <person name="Liu Q.M."/>
            <person name="Park H.Y."/>
            <person name="Yi T.H."/>
            <person name="Yoon M.H."/>
            <person name="Kim S.C."/>
            <person name="Im W.T."/>
        </authorList>
    </citation>
    <scope>NUCLEOTIDE SEQUENCE [LARGE SCALE GENOMIC DNA]</scope>
    <source>
        <strain evidence="2 3">KHI28</strain>
    </source>
</reference>
<feature type="transmembrane region" description="Helical" evidence="1">
    <location>
        <begin position="187"/>
        <end position="217"/>
    </location>
</feature>
<proteinExistence type="predicted"/>
<name>A0A5B8VSR8_9SPHI</name>
<dbReference type="KEGG" id="mgk:FSB76_00395"/>
<dbReference type="Proteomes" id="UP000321362">
    <property type="component" value="Chromosome"/>
</dbReference>
<dbReference type="OrthoDB" id="669592at2"/>
<gene>
    <name evidence="2" type="ORF">FSB76_00395</name>
</gene>
<sequence>MSRLISDKNIYYTLRFASAMCFIGHGAFGIITKQIWCNYFAVVGIGHDMSYTLMPYVGMMDILFGLSLLIYPMRAVAGWLVVWGIITASMRPLSGEPFAEFIERAGNFGAPFVLLLMQGGFKIPLKKWFSRMDDNVNLDAATLKNVLNYLKLFAFLLLLGHGWLNFIQKQGLINQYRALGFNDPGKTALIVGIFEVLAALSVLIRPFANILLVFIIWKITSELFYPKYEIFEWVERGGSYGILLSLWFAVKRSPTGFLSWPFKKSTGLQTN</sequence>
<evidence type="ECO:0008006" key="4">
    <source>
        <dbReference type="Google" id="ProtNLM"/>
    </source>
</evidence>
<keyword evidence="1" id="KW-0812">Transmembrane</keyword>
<dbReference type="RefSeq" id="WP_147051638.1">
    <property type="nucleotide sequence ID" value="NZ_CP042437.1"/>
</dbReference>
<evidence type="ECO:0000256" key="1">
    <source>
        <dbReference type="SAM" id="Phobius"/>
    </source>
</evidence>
<protein>
    <recommendedName>
        <fullName evidence="4">DoxX family protein</fullName>
    </recommendedName>
</protein>